<dbReference type="AlphaFoldDB" id="A0A482WFV6"/>
<evidence type="ECO:0000256" key="2">
    <source>
        <dbReference type="ARBA" id="ARBA00009468"/>
    </source>
</evidence>
<reference evidence="8 9" key="1">
    <citation type="journal article" date="2017" name="Gigascience">
        <title>Genome sequence of the small brown planthopper, Laodelphax striatellus.</title>
        <authorList>
            <person name="Zhu J."/>
            <person name="Jiang F."/>
            <person name="Wang X."/>
            <person name="Yang P."/>
            <person name="Bao Y."/>
            <person name="Zhao W."/>
            <person name="Wang W."/>
            <person name="Lu H."/>
            <person name="Wang Q."/>
            <person name="Cui N."/>
            <person name="Li J."/>
            <person name="Chen X."/>
            <person name="Luo L."/>
            <person name="Yu J."/>
            <person name="Kang L."/>
            <person name="Cui F."/>
        </authorList>
    </citation>
    <scope>NUCLEOTIDE SEQUENCE [LARGE SCALE GENOMIC DNA]</scope>
    <source>
        <strain evidence="8">Lst14</strain>
    </source>
</reference>
<name>A0A482WFV6_LAOST</name>
<comment type="caution">
    <text evidence="8">The sequence shown here is derived from an EMBL/GenBank/DDBJ whole genome shotgun (WGS) entry which is preliminary data.</text>
</comment>
<dbReference type="InParanoid" id="A0A482WFV6"/>
<feature type="compositionally biased region" description="Polar residues" evidence="6">
    <location>
        <begin position="159"/>
        <end position="169"/>
    </location>
</feature>
<dbReference type="Proteomes" id="UP000291343">
    <property type="component" value="Unassembled WGS sequence"/>
</dbReference>
<keyword evidence="4" id="KW-0597">Phosphoprotein</keyword>
<comment type="subcellular location">
    <subcellularLocation>
        <location evidence="1">Cytoplasm</location>
        <location evidence="1">Cytoskeleton</location>
    </subcellularLocation>
</comment>
<evidence type="ECO:0000259" key="7">
    <source>
        <dbReference type="Pfam" id="PF15297"/>
    </source>
</evidence>
<dbReference type="InterPro" id="IPR029197">
    <property type="entry name" value="CKAP2_C"/>
</dbReference>
<feature type="region of interest" description="Disordered" evidence="6">
    <location>
        <begin position="55"/>
        <end position="79"/>
    </location>
</feature>
<evidence type="ECO:0000256" key="5">
    <source>
        <dbReference type="ARBA" id="ARBA00023212"/>
    </source>
</evidence>
<evidence type="ECO:0000256" key="6">
    <source>
        <dbReference type="SAM" id="MobiDB-lite"/>
    </source>
</evidence>
<feature type="compositionally biased region" description="Low complexity" evidence="6">
    <location>
        <begin position="63"/>
        <end position="75"/>
    </location>
</feature>
<accession>A0A482WFV6</accession>
<dbReference type="GO" id="GO:0005856">
    <property type="term" value="C:cytoskeleton"/>
    <property type="evidence" value="ECO:0007669"/>
    <property type="project" value="UniProtKB-SubCell"/>
</dbReference>
<keyword evidence="3" id="KW-0963">Cytoplasm</keyword>
<keyword evidence="5" id="KW-0206">Cytoskeleton</keyword>
<feature type="compositionally biased region" description="Polar residues" evidence="6">
    <location>
        <begin position="220"/>
        <end position="261"/>
    </location>
</feature>
<evidence type="ECO:0000256" key="1">
    <source>
        <dbReference type="ARBA" id="ARBA00004245"/>
    </source>
</evidence>
<dbReference type="OrthoDB" id="6350539at2759"/>
<proteinExistence type="inferred from homology"/>
<sequence>MMDSVSVKEERRELIHKWREERKRKLIARLFRNNPLGPATTSSPLSSAILGIKPSGSASANTSSQQKSYQQPPKSNNFRKSLALLKDGKGRVEKRHTMNPAYHVNTQTLHKIGKSVQNQNNCFQKNKDTMAKDSRLTIMKKYDEDRKKLMRRTLAAIENTKSTLQSENNKGNDEFDTKEDTKDTKDKQNVDGLQVVKDNNSKDELNDGNAAGNDGLTTGEDLNTTFTLPNGESLSPIRGTNQDSAMTGGTRRLSSTPLKSSTPEEKYMSEKLSSWLKTKGKSVEGFAHLKCFLHHKKGSAIPIRQPFKTSNSGPLRISVAPKPRPTNLPAIVIETIKEEEENSRGDLTIDIENAELPCSPTKEHDEAASADCNPADETTVVLDSANLKETTVKALHELLTLIHTGYPWESCKEWLTALRSRNPDAESLPDYWECLAALEEVQGDMQMAVDSYQRALMRGAEVSHIDTCLDSLFEKMNALNLECQPYTPRQVDGKKKTCVDAKNIFKSSVIQFALLQQKVKTFSSESGVGLNNLNYIATPVRRSTRQSLFTSKTPQRCTSSIKNLMSEEKENVQFKPNKALLFDD</sequence>
<dbReference type="SMR" id="A0A482WFV6"/>
<feature type="compositionally biased region" description="Basic and acidic residues" evidence="6">
    <location>
        <begin position="170"/>
        <end position="189"/>
    </location>
</feature>
<dbReference type="EMBL" id="QKKF02037264">
    <property type="protein sequence ID" value="RZF32367.1"/>
    <property type="molecule type" value="Genomic_DNA"/>
</dbReference>
<comment type="similarity">
    <text evidence="2">Belongs to the CKAP2 family.</text>
</comment>
<evidence type="ECO:0000313" key="9">
    <source>
        <dbReference type="Proteomes" id="UP000291343"/>
    </source>
</evidence>
<evidence type="ECO:0000313" key="8">
    <source>
        <dbReference type="EMBL" id="RZF32367.1"/>
    </source>
</evidence>
<dbReference type="Pfam" id="PF15297">
    <property type="entry name" value="CKAP2_C"/>
    <property type="match status" value="1"/>
</dbReference>
<evidence type="ECO:0000256" key="4">
    <source>
        <dbReference type="ARBA" id="ARBA00022553"/>
    </source>
</evidence>
<gene>
    <name evidence="8" type="ORF">LSTR_LSTR001831</name>
</gene>
<protein>
    <recommendedName>
        <fullName evidence="7">Cytoskeleton-associated protein 2 C-terminal domain-containing protein</fullName>
    </recommendedName>
</protein>
<feature type="region of interest" description="Disordered" evidence="6">
    <location>
        <begin position="157"/>
        <end position="265"/>
    </location>
</feature>
<feature type="domain" description="Cytoskeleton-associated protein 2 C-terminal" evidence="7">
    <location>
        <begin position="387"/>
        <end position="461"/>
    </location>
</feature>
<organism evidence="8 9">
    <name type="scientific">Laodelphax striatellus</name>
    <name type="common">Small brown planthopper</name>
    <name type="synonym">Delphax striatella</name>
    <dbReference type="NCBI Taxonomy" id="195883"/>
    <lineage>
        <taxon>Eukaryota</taxon>
        <taxon>Metazoa</taxon>
        <taxon>Ecdysozoa</taxon>
        <taxon>Arthropoda</taxon>
        <taxon>Hexapoda</taxon>
        <taxon>Insecta</taxon>
        <taxon>Pterygota</taxon>
        <taxon>Neoptera</taxon>
        <taxon>Paraneoptera</taxon>
        <taxon>Hemiptera</taxon>
        <taxon>Auchenorrhyncha</taxon>
        <taxon>Fulgoroidea</taxon>
        <taxon>Delphacidae</taxon>
        <taxon>Criomorphinae</taxon>
        <taxon>Laodelphax</taxon>
    </lineage>
</organism>
<keyword evidence="9" id="KW-1185">Reference proteome</keyword>
<evidence type="ECO:0000256" key="3">
    <source>
        <dbReference type="ARBA" id="ARBA00022490"/>
    </source>
</evidence>